<protein>
    <submittedName>
        <fullName evidence="1">Uncharacterized protein</fullName>
    </submittedName>
</protein>
<dbReference type="AlphaFoldDB" id="A0A0V0YP72"/>
<keyword evidence="2" id="KW-1185">Reference proteome</keyword>
<organism evidence="1 2">
    <name type="scientific">Trichinella patagoniensis</name>
    <dbReference type="NCBI Taxonomy" id="990121"/>
    <lineage>
        <taxon>Eukaryota</taxon>
        <taxon>Metazoa</taxon>
        <taxon>Ecdysozoa</taxon>
        <taxon>Nematoda</taxon>
        <taxon>Enoplea</taxon>
        <taxon>Dorylaimia</taxon>
        <taxon>Trichinellida</taxon>
        <taxon>Trichinellidae</taxon>
        <taxon>Trichinella</taxon>
    </lineage>
</organism>
<evidence type="ECO:0000313" key="2">
    <source>
        <dbReference type="Proteomes" id="UP000054783"/>
    </source>
</evidence>
<dbReference type="EMBL" id="JYDQ01004210">
    <property type="protein sequence ID" value="KRY02126.1"/>
    <property type="molecule type" value="Genomic_DNA"/>
</dbReference>
<dbReference type="Proteomes" id="UP000054783">
    <property type="component" value="Unassembled WGS sequence"/>
</dbReference>
<accession>A0A0V0YP72</accession>
<gene>
    <name evidence="1" type="ORF">T12_9807</name>
</gene>
<evidence type="ECO:0000313" key="1">
    <source>
        <dbReference type="EMBL" id="KRY02126.1"/>
    </source>
</evidence>
<proteinExistence type="predicted"/>
<sequence>MAGGYTTLNGRWSGRGYTTLNGRWRSDGQLHHSEWAVEEWRGGGGRLHHSEYAVEGWRAGIPL</sequence>
<comment type="caution">
    <text evidence="1">The sequence shown here is derived from an EMBL/GenBank/DDBJ whole genome shotgun (WGS) entry which is preliminary data.</text>
</comment>
<reference evidence="1 2" key="1">
    <citation type="submission" date="2015-01" db="EMBL/GenBank/DDBJ databases">
        <title>Evolution of Trichinella species and genotypes.</title>
        <authorList>
            <person name="Korhonen P.K."/>
            <person name="Edoardo P."/>
            <person name="Giuseppe L.R."/>
            <person name="Gasser R.B."/>
        </authorList>
    </citation>
    <scope>NUCLEOTIDE SEQUENCE [LARGE SCALE GENOMIC DNA]</scope>
    <source>
        <strain evidence="1">ISS2496</strain>
    </source>
</reference>
<name>A0A0V0YP72_9BILA</name>